<evidence type="ECO:0000313" key="2">
    <source>
        <dbReference type="EMBL" id="MBT0964215.1"/>
    </source>
</evidence>
<feature type="domain" description="RapA2 cadherin-like" evidence="1">
    <location>
        <begin position="863"/>
        <end position="934"/>
    </location>
</feature>
<gene>
    <name evidence="2" type="ORF">I8J34_23840</name>
</gene>
<dbReference type="Pfam" id="PF17963">
    <property type="entry name" value="Big_9"/>
    <property type="match status" value="3"/>
</dbReference>
<feature type="non-terminal residue" evidence="2">
    <location>
        <position position="1"/>
    </location>
</feature>
<name>A0A944DCD6_DENI1</name>
<dbReference type="InterPro" id="IPR010221">
    <property type="entry name" value="VCBS_dom"/>
</dbReference>
<sequence>DNTNAAVNALNDGETLTDSYTYTLTDGDGTSTTATLTITINGHTDGTPTIDIPDSNVPGQADGDRTVAETDGPMPGAFTIGAPAGLQSLTVGGTVVSEAELGALGTTPVSINTGEGTLVLTGYDAATGAVSYTYDPNVQSSNAPVLDAIAVVVTDDLGIAATGSLDIQITDSVPVAINDTNVIAEDAASTVSGSVLTNDTVGADTNATPITAASPTLTYGALVLNSDGSYTYTLDNTNAAVNALNDGETLTDSYTYTLTDGDGTSTTATLTITINGHTDGTPTIDIPDSNVPGQADGDRTVAETDGPMPGAFTIGAPAGLQSLTVGGSVVSEAELGALGTTPVSINTGEGTLVLTGFNPATGAVSYTYDPNVQSSNAPVLDAIAVVVTDDLGIAATGSLDIQITDSVPVAINDTNVIAEDGVNTVSGSVLTNDTVGADTNATPVTAATPTLTYGSLVLNADGSYTYTLDNTNAAVNALNDGETLTDSYTYTLTDGDGTSTTATLTITINGHTDGTPTIDIPDSNVPGQADGDRTVAETDGPMPGAFTIGAPAGLQSLTVGGTVVSEAELGALGTTPVSINTGEGTLVLTGYDAATGAVSYTYDPNVQSSNAPVLDAIAVVVTDDLGIAATGSLDIQITDSVPVAVGDTNVIAEDGVNTVSGSVLTNDTVGADTNATPITAATPTLTYGSLVLNADGSYTYTLDNTNAAVNALNDGETLTDSYTYTLTDGDGTSTTATLTITINGHTDGTPTIDIPDSNVPGQADGDRTVAETDGPMPGAFTIGAPAGLQSLTVGGTVVSEAELGNLGTTPVSIDTGEGTLVLTGYDAATGAVSYTYDPNVQSSNAPVLDAIAVVVTDDLGIAATGSLDIQITDSVPVAINDTNVIAEDAANTVSGSVLTNDTVGADTNATPITAATPTLTYGSLVLNADGSYTYTLDNT</sequence>
<dbReference type="Gene3D" id="2.60.40.10">
    <property type="entry name" value="Immunoglobulins"/>
    <property type="match status" value="3"/>
</dbReference>
<dbReference type="RefSeq" id="WP_214364130.1">
    <property type="nucleotide sequence ID" value="NZ_JAEKFT010000073.1"/>
</dbReference>
<dbReference type="Pfam" id="PF17803">
    <property type="entry name" value="Cadherin_4"/>
    <property type="match status" value="1"/>
</dbReference>
<dbReference type="EMBL" id="JAEKFT010000073">
    <property type="protein sequence ID" value="MBT0964215.1"/>
    <property type="molecule type" value="Genomic_DNA"/>
</dbReference>
<reference evidence="3" key="1">
    <citation type="journal article" date="2022" name="ISME J.">
        <title>Genetic and phylogenetic analysis of dissimilatory iodate-reducing bacteria identifies potential niches across the world's oceans.</title>
        <authorList>
            <person name="Reyes-Umana V."/>
            <person name="Henning Z."/>
            <person name="Lee K."/>
            <person name="Barnum T.P."/>
            <person name="Coates J.D."/>
        </authorList>
    </citation>
    <scope>NUCLEOTIDE SEQUENCE [LARGE SCALE GENOMIC DNA]</scope>
    <source>
        <strain evidence="3">IR12</strain>
    </source>
</reference>
<dbReference type="AlphaFoldDB" id="A0A944DCD6"/>
<evidence type="ECO:0000259" key="1">
    <source>
        <dbReference type="Pfam" id="PF17803"/>
    </source>
</evidence>
<protein>
    <submittedName>
        <fullName evidence="2">VCBS domain-containing protein</fullName>
    </submittedName>
</protein>
<proteinExistence type="predicted"/>
<organism evidence="2 3">
    <name type="scientific">Denitromonas iodatirespirans</name>
    <dbReference type="NCBI Taxonomy" id="2795389"/>
    <lineage>
        <taxon>Bacteria</taxon>
        <taxon>Pseudomonadati</taxon>
        <taxon>Pseudomonadota</taxon>
        <taxon>Betaproteobacteria</taxon>
        <taxon>Rhodocyclales</taxon>
        <taxon>Zoogloeaceae</taxon>
        <taxon>Denitromonas</taxon>
    </lineage>
</organism>
<comment type="caution">
    <text evidence="2">The sequence shown here is derived from an EMBL/GenBank/DDBJ whole genome shotgun (WGS) entry which is preliminary data.</text>
</comment>
<accession>A0A944DCD6</accession>
<keyword evidence="3" id="KW-1185">Reference proteome</keyword>
<dbReference type="InterPro" id="IPR040853">
    <property type="entry name" value="RapA2_cadherin-like"/>
</dbReference>
<dbReference type="Proteomes" id="UP000694660">
    <property type="component" value="Unassembled WGS sequence"/>
</dbReference>
<dbReference type="NCBIfam" id="TIGR01965">
    <property type="entry name" value="VCBS_repeat"/>
    <property type="match status" value="5"/>
</dbReference>
<feature type="non-terminal residue" evidence="2">
    <location>
        <position position="939"/>
    </location>
</feature>
<dbReference type="InterPro" id="IPR013783">
    <property type="entry name" value="Ig-like_fold"/>
</dbReference>
<evidence type="ECO:0000313" key="3">
    <source>
        <dbReference type="Proteomes" id="UP000694660"/>
    </source>
</evidence>